<feature type="domain" description="Gram-positive cocci surface proteins LPxTG" evidence="9">
    <location>
        <begin position="658"/>
        <end position="695"/>
    </location>
</feature>
<dbReference type="NCBIfam" id="TIGR01167">
    <property type="entry name" value="LPXTG_anchor"/>
    <property type="match status" value="1"/>
</dbReference>
<dbReference type="PANTHER" id="PTHR46928:SF1">
    <property type="entry name" value="MESENCHYME-SPECIFIC CELL SURFACE GLYCOPROTEIN"/>
    <property type="match status" value="1"/>
</dbReference>
<feature type="chain" id="PRO_5045762820" evidence="8">
    <location>
        <begin position="30"/>
        <end position="696"/>
    </location>
</feature>
<name>A0ABT9ZCS5_9BACI</name>
<protein>
    <submittedName>
        <fullName evidence="11">LPXTG-motif cell wall-anchored protein</fullName>
    </submittedName>
</protein>
<evidence type="ECO:0000259" key="10">
    <source>
        <dbReference type="Pfam" id="PF22494"/>
    </source>
</evidence>
<evidence type="ECO:0000313" key="12">
    <source>
        <dbReference type="Proteomes" id="UP001234495"/>
    </source>
</evidence>
<organism evidence="11 12">
    <name type="scientific">Metabacillus malikii</name>
    <dbReference type="NCBI Taxonomy" id="1504265"/>
    <lineage>
        <taxon>Bacteria</taxon>
        <taxon>Bacillati</taxon>
        <taxon>Bacillota</taxon>
        <taxon>Bacilli</taxon>
        <taxon>Bacillales</taxon>
        <taxon>Bacillaceae</taxon>
        <taxon>Metabacillus</taxon>
    </lineage>
</organism>
<evidence type="ECO:0000256" key="5">
    <source>
        <dbReference type="ARBA" id="ARBA00023088"/>
    </source>
</evidence>
<dbReference type="InterPro" id="IPR052956">
    <property type="entry name" value="Mesenchyme-surface_protein"/>
</dbReference>
<evidence type="ECO:0000256" key="3">
    <source>
        <dbReference type="ARBA" id="ARBA00022525"/>
    </source>
</evidence>
<evidence type="ECO:0000256" key="4">
    <source>
        <dbReference type="ARBA" id="ARBA00022729"/>
    </source>
</evidence>
<keyword evidence="12" id="KW-1185">Reference proteome</keyword>
<dbReference type="PANTHER" id="PTHR46928">
    <property type="entry name" value="MESENCHYME-SPECIFIC CELL SURFACE GLYCOPROTEIN"/>
    <property type="match status" value="1"/>
</dbReference>
<feature type="compositionally biased region" description="Basic and acidic residues" evidence="6">
    <location>
        <begin position="616"/>
        <end position="625"/>
    </location>
</feature>
<feature type="transmembrane region" description="Helical" evidence="7">
    <location>
        <begin position="673"/>
        <end position="690"/>
    </location>
</feature>
<comment type="subcellular location">
    <subcellularLocation>
        <location evidence="1">Secreted</location>
        <location evidence="1">Cell wall</location>
        <topology evidence="1">Peptidoglycan-anchor</topology>
    </subcellularLocation>
</comment>
<dbReference type="Gene3D" id="2.130.10.10">
    <property type="entry name" value="YVTN repeat-like/Quinoprotein amine dehydrogenase"/>
    <property type="match status" value="1"/>
</dbReference>
<evidence type="ECO:0000313" key="11">
    <source>
        <dbReference type="EMBL" id="MDQ0230048.1"/>
    </source>
</evidence>
<keyword evidence="5" id="KW-0572">Peptidoglycan-anchor</keyword>
<feature type="compositionally biased region" description="Low complexity" evidence="6">
    <location>
        <begin position="648"/>
        <end position="661"/>
    </location>
</feature>
<dbReference type="Proteomes" id="UP001234495">
    <property type="component" value="Unassembled WGS sequence"/>
</dbReference>
<dbReference type="InterPro" id="IPR055188">
    <property type="entry name" value="Choice_anch_I"/>
</dbReference>
<feature type="signal peptide" evidence="8">
    <location>
        <begin position="1"/>
        <end position="29"/>
    </location>
</feature>
<dbReference type="SUPFAM" id="SSF75011">
    <property type="entry name" value="3-carboxy-cis,cis-mucoante lactonizing enzyme"/>
    <property type="match status" value="1"/>
</dbReference>
<keyword evidence="7" id="KW-1133">Transmembrane helix</keyword>
<evidence type="ECO:0000256" key="2">
    <source>
        <dbReference type="ARBA" id="ARBA00022512"/>
    </source>
</evidence>
<keyword evidence="3" id="KW-0964">Secreted</keyword>
<evidence type="ECO:0000259" key="9">
    <source>
        <dbReference type="Pfam" id="PF00746"/>
    </source>
</evidence>
<dbReference type="NCBIfam" id="NF038117">
    <property type="entry name" value="choice_anch_I"/>
    <property type="match status" value="1"/>
</dbReference>
<feature type="compositionally biased region" description="Acidic residues" evidence="6">
    <location>
        <begin position="604"/>
        <end position="615"/>
    </location>
</feature>
<feature type="domain" description="Choice-of-anchor I" evidence="10">
    <location>
        <begin position="60"/>
        <end position="556"/>
    </location>
</feature>
<keyword evidence="2" id="KW-0134">Cell wall</keyword>
<comment type="caution">
    <text evidence="11">The sequence shown here is derived from an EMBL/GenBank/DDBJ whole genome shotgun (WGS) entry which is preliminary data.</text>
</comment>
<dbReference type="EMBL" id="JAUSUD010000004">
    <property type="protein sequence ID" value="MDQ0230048.1"/>
    <property type="molecule type" value="Genomic_DNA"/>
</dbReference>
<evidence type="ECO:0000256" key="7">
    <source>
        <dbReference type="SAM" id="Phobius"/>
    </source>
</evidence>
<evidence type="ECO:0000256" key="8">
    <source>
        <dbReference type="SAM" id="SignalP"/>
    </source>
</evidence>
<dbReference type="InterPro" id="IPR019931">
    <property type="entry name" value="LPXTG_anchor"/>
</dbReference>
<reference evidence="11 12" key="1">
    <citation type="submission" date="2023-07" db="EMBL/GenBank/DDBJ databases">
        <title>Genomic Encyclopedia of Type Strains, Phase IV (KMG-IV): sequencing the most valuable type-strain genomes for metagenomic binning, comparative biology and taxonomic classification.</title>
        <authorList>
            <person name="Goeker M."/>
        </authorList>
    </citation>
    <scope>NUCLEOTIDE SEQUENCE [LARGE SCALE GENOMIC DNA]</scope>
    <source>
        <strain evidence="11 12">DSM 29005</strain>
    </source>
</reference>
<sequence length="696" mass="76613">MSKLHRFISKSIITAASCALLLSPTYTYAAENLTRHVHHSNESVHVELLGRYTSGAAVGDGGTEIVAYNEKTFQAYSVNGAAKALDIIDLSVLAKGEQTLPRQKQITLADLGVEASDVTSVAIHPDGNYIAVAAPAKEKVNAGFVVFLSTDGEYLSHVNVGSLPDMLTFTHDGTKVLVANEGEPNDDYTVNPEGTVSIINVASGPENVTSNSVTNVSFPDEVIDENVRMVHEDSTNQQNLEPEYIVVDNQDRFAYVALQENNAIAKLDINNSKVVQVKSLGYKDHSIDKNKLDASDKDDQINIRNWPILSMYMPDGMATYSVNGQTYILTANEGDAQDYDGFSEEERVKKLKDSYTLNADLFEGYTQEELDKMIEEGLFEDHQLGRLKTTISAPVNGSGNYEAIYGYGGRSFSIWNADSLTMTYDSGSDFEEITAKVYPDYFNTSNDTNEFDSRSDDKGPEPETVTIGQVQDRQFAFIGLERTGGIMIYDISNPAHPSFNQYFSSRIISEDENVTTANADVAPEGLTFIPSSNSPTGQNILLAAHEVSGTIAAYQIGIEVKEPVNEEEPPTNNDNQPEEQPTKPVDGNEKPINEQPKDDTANEPNEENSNEEETEEKDKEKDEQPAIKNNNSSTKYELNKNRFEPSNKQDTTTSSSKDNSTGNKLPDTATPTYNLLMIGLILLAFGAIYMKRKKEI</sequence>
<evidence type="ECO:0000256" key="6">
    <source>
        <dbReference type="SAM" id="MobiDB-lite"/>
    </source>
</evidence>
<gene>
    <name evidence="11" type="ORF">J2S19_001300</name>
</gene>
<dbReference type="RefSeq" id="WP_307338767.1">
    <property type="nucleotide sequence ID" value="NZ_JAUSUD010000004.1"/>
</dbReference>
<feature type="compositionally biased region" description="Low complexity" evidence="6">
    <location>
        <begin position="570"/>
        <end position="579"/>
    </location>
</feature>
<keyword evidence="7" id="KW-0472">Membrane</keyword>
<dbReference type="Pfam" id="PF22494">
    <property type="entry name" value="choice_anch_I"/>
    <property type="match status" value="1"/>
</dbReference>
<feature type="region of interest" description="Disordered" evidence="6">
    <location>
        <begin position="564"/>
        <end position="669"/>
    </location>
</feature>
<accession>A0ABT9ZCS5</accession>
<dbReference type="InterPro" id="IPR015943">
    <property type="entry name" value="WD40/YVTN_repeat-like_dom_sf"/>
</dbReference>
<proteinExistence type="predicted"/>
<dbReference type="Pfam" id="PF00746">
    <property type="entry name" value="Gram_pos_anchor"/>
    <property type="match status" value="1"/>
</dbReference>
<feature type="compositionally biased region" description="Basic and acidic residues" evidence="6">
    <location>
        <begin position="637"/>
        <end position="647"/>
    </location>
</feature>
<keyword evidence="4 8" id="KW-0732">Signal</keyword>
<keyword evidence="7" id="KW-0812">Transmembrane</keyword>
<feature type="compositionally biased region" description="Polar residues" evidence="6">
    <location>
        <begin position="627"/>
        <end position="636"/>
    </location>
</feature>
<evidence type="ECO:0000256" key="1">
    <source>
        <dbReference type="ARBA" id="ARBA00004168"/>
    </source>
</evidence>
<feature type="compositionally biased region" description="Basic and acidic residues" evidence="6">
    <location>
        <begin position="586"/>
        <end position="600"/>
    </location>
</feature>